<feature type="chain" id="PRO_5008897229" description="Secreted protein" evidence="1">
    <location>
        <begin position="20"/>
        <end position="141"/>
    </location>
</feature>
<dbReference type="AlphaFoldDB" id="A0A1D1UHQ9"/>
<accession>A0A1D1UHQ9</accession>
<keyword evidence="3" id="KW-1185">Reference proteome</keyword>
<dbReference type="EMBL" id="BDGG01000001">
    <property type="protein sequence ID" value="GAU89239.1"/>
    <property type="molecule type" value="Genomic_DNA"/>
</dbReference>
<evidence type="ECO:0000313" key="2">
    <source>
        <dbReference type="EMBL" id="GAU89239.1"/>
    </source>
</evidence>
<reference evidence="2 3" key="1">
    <citation type="journal article" date="2016" name="Nat. Commun.">
        <title>Extremotolerant tardigrade genome and improved radiotolerance of human cultured cells by tardigrade-unique protein.</title>
        <authorList>
            <person name="Hashimoto T."/>
            <person name="Horikawa D.D."/>
            <person name="Saito Y."/>
            <person name="Kuwahara H."/>
            <person name="Kozuka-Hata H."/>
            <person name="Shin-I T."/>
            <person name="Minakuchi Y."/>
            <person name="Ohishi K."/>
            <person name="Motoyama A."/>
            <person name="Aizu T."/>
            <person name="Enomoto A."/>
            <person name="Kondo K."/>
            <person name="Tanaka S."/>
            <person name="Hara Y."/>
            <person name="Koshikawa S."/>
            <person name="Sagara H."/>
            <person name="Miura T."/>
            <person name="Yokobori S."/>
            <person name="Miyagawa K."/>
            <person name="Suzuki Y."/>
            <person name="Kubo T."/>
            <person name="Oyama M."/>
            <person name="Kohara Y."/>
            <person name="Fujiyama A."/>
            <person name="Arakawa K."/>
            <person name="Katayama T."/>
            <person name="Toyoda A."/>
            <person name="Kunieda T."/>
        </authorList>
    </citation>
    <scope>NUCLEOTIDE SEQUENCE [LARGE SCALE GENOMIC DNA]</scope>
    <source>
        <strain evidence="2 3">YOKOZUNA-1</strain>
    </source>
</reference>
<protein>
    <recommendedName>
        <fullName evidence="4">Secreted protein</fullName>
    </recommendedName>
</protein>
<evidence type="ECO:0000256" key="1">
    <source>
        <dbReference type="SAM" id="SignalP"/>
    </source>
</evidence>
<sequence length="141" mass="15565">MITSMGLLLIVNISTTNRADVMSLMIPPTLRVATMKPRARPEPASISNVHRTALMRPSMMASGKEIWTLGVRATPAALNEIPSTAQARLAQLIAHRLLPIRTRFLEATRKPPPVMESPLRLLTRLVTRPIPLPVSILNPPR</sequence>
<feature type="signal peptide" evidence="1">
    <location>
        <begin position="1"/>
        <end position="19"/>
    </location>
</feature>
<proteinExistence type="predicted"/>
<gene>
    <name evidence="2" type="primary">RvY_01813</name>
    <name evidence="2" type="synonym">RvY_01813.4</name>
    <name evidence="2" type="ORF">RvY_01813-4</name>
</gene>
<organism evidence="2 3">
    <name type="scientific">Ramazzottius varieornatus</name>
    <name type="common">Water bear</name>
    <name type="synonym">Tardigrade</name>
    <dbReference type="NCBI Taxonomy" id="947166"/>
    <lineage>
        <taxon>Eukaryota</taxon>
        <taxon>Metazoa</taxon>
        <taxon>Ecdysozoa</taxon>
        <taxon>Tardigrada</taxon>
        <taxon>Eutardigrada</taxon>
        <taxon>Parachela</taxon>
        <taxon>Hypsibioidea</taxon>
        <taxon>Ramazzottiidae</taxon>
        <taxon>Ramazzottius</taxon>
    </lineage>
</organism>
<comment type="caution">
    <text evidence="2">The sequence shown here is derived from an EMBL/GenBank/DDBJ whole genome shotgun (WGS) entry which is preliminary data.</text>
</comment>
<keyword evidence="1" id="KW-0732">Signal</keyword>
<evidence type="ECO:0000313" key="3">
    <source>
        <dbReference type="Proteomes" id="UP000186922"/>
    </source>
</evidence>
<dbReference type="Proteomes" id="UP000186922">
    <property type="component" value="Unassembled WGS sequence"/>
</dbReference>
<evidence type="ECO:0008006" key="4">
    <source>
        <dbReference type="Google" id="ProtNLM"/>
    </source>
</evidence>
<name>A0A1D1UHQ9_RAMVA</name>